<dbReference type="SUPFAM" id="SSF53098">
    <property type="entry name" value="Ribonuclease H-like"/>
    <property type="match status" value="1"/>
</dbReference>
<dbReference type="Proteomes" id="UP000783686">
    <property type="component" value="Unassembled WGS sequence"/>
</dbReference>
<dbReference type="InterPro" id="IPR012337">
    <property type="entry name" value="RNaseH-like_sf"/>
</dbReference>
<evidence type="ECO:0000313" key="2">
    <source>
        <dbReference type="EMBL" id="CAD5213709.1"/>
    </source>
</evidence>
<keyword evidence="3" id="KW-1185">Reference proteome</keyword>
<organism evidence="2 3">
    <name type="scientific">Bursaphelenchus okinawaensis</name>
    <dbReference type="NCBI Taxonomy" id="465554"/>
    <lineage>
        <taxon>Eukaryota</taxon>
        <taxon>Metazoa</taxon>
        <taxon>Ecdysozoa</taxon>
        <taxon>Nematoda</taxon>
        <taxon>Chromadorea</taxon>
        <taxon>Rhabditida</taxon>
        <taxon>Tylenchina</taxon>
        <taxon>Tylenchomorpha</taxon>
        <taxon>Aphelenchoidea</taxon>
        <taxon>Aphelenchoididae</taxon>
        <taxon>Bursaphelenchus</taxon>
    </lineage>
</organism>
<name>A0A811KFU5_9BILA</name>
<reference evidence="2" key="1">
    <citation type="submission" date="2020-09" db="EMBL/GenBank/DDBJ databases">
        <authorList>
            <person name="Kikuchi T."/>
        </authorList>
    </citation>
    <scope>NUCLEOTIDE SEQUENCE</scope>
    <source>
        <strain evidence="2">SH1</strain>
    </source>
</reference>
<sequence length="276" mass="31974">MDYSAFKMSDRQQLSILVKVLSKFDEATRRLSSDSEMASTIMPTLESLRDYLENAYEQLDEKSEEYRDVTSFVQTLKSQLEEGLHKITAKGLLHACQLVDCRFVRQLTPNSLKDAVKYIKKNFGPLEFDSNHLNQDQARPEAGSNSQIEGFDFLDDELRVTSPICEEVVKTDERLIDEVNEMKAIKLRNVIPEEFWKDNNDRFPILYQVAKKVMCIPPSSVPSERFFSHATMLFNDKLRNRLTDERAEQILLLRCELNRRNKELNDSSSDDETDGT</sequence>
<accession>A0A811KFU5</accession>
<dbReference type="Proteomes" id="UP000614601">
    <property type="component" value="Unassembled WGS sequence"/>
</dbReference>
<dbReference type="Pfam" id="PF05699">
    <property type="entry name" value="Dimer_Tnp_hAT"/>
    <property type="match status" value="1"/>
</dbReference>
<comment type="caution">
    <text evidence="2">The sequence shown here is derived from an EMBL/GenBank/DDBJ whole genome shotgun (WGS) entry which is preliminary data.</text>
</comment>
<evidence type="ECO:0000313" key="3">
    <source>
        <dbReference type="Proteomes" id="UP000614601"/>
    </source>
</evidence>
<dbReference type="AlphaFoldDB" id="A0A811KFU5"/>
<dbReference type="EMBL" id="CAJFDH010000003">
    <property type="protein sequence ID" value="CAD5213709.1"/>
    <property type="molecule type" value="Genomic_DNA"/>
</dbReference>
<evidence type="ECO:0000259" key="1">
    <source>
        <dbReference type="Pfam" id="PF05699"/>
    </source>
</evidence>
<protein>
    <recommendedName>
        <fullName evidence="1">HAT C-terminal dimerisation domain-containing protein</fullName>
    </recommendedName>
</protein>
<feature type="domain" description="HAT C-terminal dimerisation" evidence="1">
    <location>
        <begin position="186"/>
        <end position="254"/>
    </location>
</feature>
<dbReference type="GO" id="GO:0046983">
    <property type="term" value="F:protein dimerization activity"/>
    <property type="evidence" value="ECO:0007669"/>
    <property type="project" value="InterPro"/>
</dbReference>
<gene>
    <name evidence="2" type="ORF">BOKJ2_LOCUS5228</name>
</gene>
<dbReference type="EMBL" id="CAJFCW020000003">
    <property type="protein sequence ID" value="CAG9101415.1"/>
    <property type="molecule type" value="Genomic_DNA"/>
</dbReference>
<proteinExistence type="predicted"/>
<dbReference type="PANTHER" id="PTHR47611">
    <property type="entry name" value="HAT DIMERISATION DOMAIN, C-TERMINAL"/>
    <property type="match status" value="1"/>
</dbReference>
<dbReference type="PANTHER" id="PTHR47611:SF3">
    <property type="entry name" value="HAT C-TERMINAL DIMERISATION DOMAIN-CONTAINING PROTEIN"/>
    <property type="match status" value="1"/>
</dbReference>
<dbReference type="OrthoDB" id="10057873at2759"/>
<dbReference type="InterPro" id="IPR008906">
    <property type="entry name" value="HATC_C_dom"/>
</dbReference>